<organism evidence="1 2">
    <name type="scientific">Triticum turgidum subsp. durum</name>
    <name type="common">Durum wheat</name>
    <name type="synonym">Triticum durum</name>
    <dbReference type="NCBI Taxonomy" id="4567"/>
    <lineage>
        <taxon>Eukaryota</taxon>
        <taxon>Viridiplantae</taxon>
        <taxon>Streptophyta</taxon>
        <taxon>Embryophyta</taxon>
        <taxon>Tracheophyta</taxon>
        <taxon>Spermatophyta</taxon>
        <taxon>Magnoliopsida</taxon>
        <taxon>Liliopsida</taxon>
        <taxon>Poales</taxon>
        <taxon>Poaceae</taxon>
        <taxon>BOP clade</taxon>
        <taxon>Pooideae</taxon>
        <taxon>Triticodae</taxon>
        <taxon>Triticeae</taxon>
        <taxon>Triticinae</taxon>
        <taxon>Triticum</taxon>
    </lineage>
</organism>
<dbReference type="PANTHER" id="PTHR31901">
    <property type="entry name" value="GH3 DOMAIN-CONTAINING PROTEIN"/>
    <property type="match status" value="1"/>
</dbReference>
<accession>A0A9R0VZE7</accession>
<dbReference type="InterPro" id="IPR004993">
    <property type="entry name" value="GH3"/>
</dbReference>
<dbReference type="OMA" id="MNANEIQ"/>
<sequence>MMALLPEFDPADVGAGRGLIDRLTADAAALQRDVLAEILRRNSHTEYLGRFLDRASPGASAADLRDAFKERVPVSAYEDIEPYVRRVASGEPSSILCSEPITHLLTR</sequence>
<proteinExistence type="predicted"/>
<gene>
    <name evidence="1" type="ORF">TRITD_4Av1G154490</name>
</gene>
<dbReference type="Gramene" id="TRITD4Av1G154490.1">
    <property type="protein sequence ID" value="TRITD4Av1G154490.1"/>
    <property type="gene ID" value="TRITD4Av1G154490"/>
</dbReference>
<keyword evidence="2" id="KW-1185">Reference proteome</keyword>
<evidence type="ECO:0000313" key="2">
    <source>
        <dbReference type="Proteomes" id="UP000324705"/>
    </source>
</evidence>
<dbReference type="PANTHER" id="PTHR31901:SF14">
    <property type="entry name" value="INDOLE-3-ACETIC ACID-AMIDO SYNTHETASE GH3.7-RELATED"/>
    <property type="match status" value="1"/>
</dbReference>
<dbReference type="Pfam" id="PF03321">
    <property type="entry name" value="GH3"/>
    <property type="match status" value="1"/>
</dbReference>
<reference evidence="1 2" key="1">
    <citation type="submission" date="2017-09" db="EMBL/GenBank/DDBJ databases">
        <authorList>
            <consortium name="International Durum Wheat Genome Sequencing Consortium (IDWGSC)"/>
            <person name="Milanesi L."/>
        </authorList>
    </citation>
    <scope>NUCLEOTIDE SEQUENCE [LARGE SCALE GENOMIC DNA]</scope>
    <source>
        <strain evidence="2">cv. Svevo</strain>
    </source>
</reference>
<name>A0A9R0VZE7_TRITD</name>
<dbReference type="GO" id="GO:0016881">
    <property type="term" value="F:acid-amino acid ligase activity"/>
    <property type="evidence" value="ECO:0007669"/>
    <property type="project" value="TreeGrafter"/>
</dbReference>
<dbReference type="GO" id="GO:0005737">
    <property type="term" value="C:cytoplasm"/>
    <property type="evidence" value="ECO:0007669"/>
    <property type="project" value="TreeGrafter"/>
</dbReference>
<evidence type="ECO:0000313" key="1">
    <source>
        <dbReference type="EMBL" id="VAH93157.1"/>
    </source>
</evidence>
<protein>
    <submittedName>
        <fullName evidence="1">Uncharacterized protein</fullName>
    </submittedName>
</protein>
<dbReference type="AlphaFoldDB" id="A0A9R0VZE7"/>
<dbReference type="EMBL" id="LT934117">
    <property type="protein sequence ID" value="VAH93157.1"/>
    <property type="molecule type" value="Genomic_DNA"/>
</dbReference>
<dbReference type="Proteomes" id="UP000324705">
    <property type="component" value="Chromosome 4A"/>
</dbReference>